<dbReference type="SUPFAM" id="SSF52540">
    <property type="entry name" value="P-loop containing nucleoside triphosphate hydrolases"/>
    <property type="match status" value="1"/>
</dbReference>
<organism evidence="2 3">
    <name type="scientific">Cyprinus carpio</name>
    <name type="common">Common carp</name>
    <dbReference type="NCBI Taxonomy" id="7962"/>
    <lineage>
        <taxon>Eukaryota</taxon>
        <taxon>Metazoa</taxon>
        <taxon>Chordata</taxon>
        <taxon>Craniata</taxon>
        <taxon>Vertebrata</taxon>
        <taxon>Euteleostomi</taxon>
        <taxon>Actinopterygii</taxon>
        <taxon>Neopterygii</taxon>
        <taxon>Teleostei</taxon>
        <taxon>Ostariophysi</taxon>
        <taxon>Cypriniformes</taxon>
        <taxon>Cyprinidae</taxon>
        <taxon>Cyprininae</taxon>
        <taxon>Cyprinus</taxon>
    </lineage>
</organism>
<sequence>MNQGFSFGKPVAVNVTPSPVSGAQVNIFPASSSDSNSPSTPENITTPLPTLGVPSVKFQVSSLLENEWRNMEWSKEVRDTLMESVRSFKPASETVTEARVLLVGPVGAGKSSFISSVQSVFSGRVINRAMVGSSSSTSFTKKLRTYNIRGAGENANEPTALVLCDVMGVGEGESTGLTLHDALSVIKGHAPEGHQFSPEQPIGADTVGFVRKPSTNYKVHCVVFVIDGSKVGSYAKSLGVTFQQLREHISNLGVHQVALLTHVDQVCNATGSDITQVYKSKAIQQAMVKAGQLLGMATSYIVPVKNYCSELDLDENTDILLLKAVDHILQYVNLFFQDDSD</sequence>
<feature type="region of interest" description="Disordered" evidence="1">
    <location>
        <begin position="26"/>
        <end position="48"/>
    </location>
</feature>
<dbReference type="PANTHER" id="PTHR14241:SF28">
    <property type="entry name" value="INTERFERON-INDUCED PROTEIN 44-LIKE"/>
    <property type="match status" value="1"/>
</dbReference>
<dbReference type="Ensembl" id="ENSCCRT00020005749.1">
    <property type="protein sequence ID" value="ENSCCRP00020005071.1"/>
    <property type="gene ID" value="ENSCCRG00020002872.1"/>
</dbReference>
<evidence type="ECO:0000256" key="1">
    <source>
        <dbReference type="SAM" id="MobiDB-lite"/>
    </source>
</evidence>
<dbReference type="Proteomes" id="UP000694701">
    <property type="component" value="Unplaced"/>
</dbReference>
<evidence type="ECO:0000313" key="3">
    <source>
        <dbReference type="Proteomes" id="UP000694701"/>
    </source>
</evidence>
<protein>
    <recommendedName>
        <fullName evidence="4">Interferon-induced protein 44-like</fullName>
    </recommendedName>
</protein>
<dbReference type="GO" id="GO:0006955">
    <property type="term" value="P:immune response"/>
    <property type="evidence" value="ECO:0007669"/>
    <property type="project" value="TreeGrafter"/>
</dbReference>
<dbReference type="PANTHER" id="PTHR14241">
    <property type="entry name" value="INTERFERON-INDUCED PROTEIN 44"/>
    <property type="match status" value="1"/>
</dbReference>
<reference evidence="2" key="1">
    <citation type="submission" date="2025-08" db="UniProtKB">
        <authorList>
            <consortium name="Ensembl"/>
        </authorList>
    </citation>
    <scope>IDENTIFICATION</scope>
</reference>
<dbReference type="Gene3D" id="3.40.50.300">
    <property type="entry name" value="P-loop containing nucleotide triphosphate hydrolases"/>
    <property type="match status" value="1"/>
</dbReference>
<dbReference type="AlphaFoldDB" id="A0A8C2C060"/>
<accession>A0A8C2C060</accession>
<evidence type="ECO:0008006" key="4">
    <source>
        <dbReference type="Google" id="ProtNLM"/>
    </source>
</evidence>
<evidence type="ECO:0000313" key="2">
    <source>
        <dbReference type="Ensembl" id="ENSCCRP00020005071.1"/>
    </source>
</evidence>
<name>A0A8C2C060_CYPCA</name>
<proteinExistence type="predicted"/>
<dbReference type="InterPro" id="IPR027417">
    <property type="entry name" value="P-loop_NTPase"/>
</dbReference>